<evidence type="ECO:0008006" key="4">
    <source>
        <dbReference type="Google" id="ProtNLM"/>
    </source>
</evidence>
<keyword evidence="1" id="KW-0175">Coiled coil</keyword>
<keyword evidence="3" id="KW-1185">Reference proteome</keyword>
<evidence type="ECO:0000313" key="3">
    <source>
        <dbReference type="Proteomes" id="UP001148125"/>
    </source>
</evidence>
<feature type="coiled-coil region" evidence="1">
    <location>
        <begin position="324"/>
        <end position="355"/>
    </location>
</feature>
<evidence type="ECO:0000313" key="2">
    <source>
        <dbReference type="EMBL" id="MDE5414226.1"/>
    </source>
</evidence>
<organism evidence="2 3">
    <name type="scientific">Alkalihalobacterium chitinilyticum</name>
    <dbReference type="NCBI Taxonomy" id="2980103"/>
    <lineage>
        <taxon>Bacteria</taxon>
        <taxon>Bacillati</taxon>
        <taxon>Bacillota</taxon>
        <taxon>Bacilli</taxon>
        <taxon>Bacillales</taxon>
        <taxon>Bacillaceae</taxon>
        <taxon>Alkalihalobacterium</taxon>
    </lineage>
</organism>
<dbReference type="Proteomes" id="UP001148125">
    <property type="component" value="Unassembled WGS sequence"/>
</dbReference>
<proteinExistence type="predicted"/>
<dbReference type="SUPFAM" id="SSF53474">
    <property type="entry name" value="alpha/beta-Hydrolases"/>
    <property type="match status" value="1"/>
</dbReference>
<dbReference type="InterPro" id="IPR029058">
    <property type="entry name" value="AB_hydrolase_fold"/>
</dbReference>
<sequence>MIIPQVITYTTTNSELVQIAGLHAYIEYNEEDTIRLAASSFSVYDTNYNHPTGLDALTLQNVNTGEFIMAFVGTNVHAEHGMQDLKTNVRLLNEPTPPQLRAANEYYLQMQAELAKSGHSISYVCGNSLGGALANSVAVKNPEVKSVTINPALLPSGLVVQDAEYPNITNYISQYDILNLSIRAGQLDHRVPGNQYDIYHGIPSLEALGPNHTGYVRQNGQHVPYYESGEPGTIDYVKIYMDAHEHIVTSIWTGEPLYGGRSIPIRIDREHLLKLGDGLETKVIERLKRTQTYINSSVAIVEAEGADIDKRLNTLRTVFQEMIRRETNQLLNEKNRRLKEMVAALHTILNQLETRCRSLNYVLNSPPMELFEFLARKDISVESICQEIRNKLYELEDMVDRLTDGLHNITMDRLAEVLRGGQNKFYDFVVGELKSHLYIVQQNQERAITQLSEYQSQVVATGEKFHLLDLSLSQRKSISSALNLSDVLKTSAVQLEESPYLMMHMRIKKIAVAAATTTFKQSTNPIISGITSSLDFILRTIETLGNSARFSINTATNLALYGNVPGLAMSLFSDYDTRVKNAVNNALYPLDDLLETIKGIRNGLSALRDNYPTLVDELRPYIDSAIFSKQRFQNVTLYNTAACSILKEMELLFNDIVYQLSHNQGKAIKALQLTGNSVRQNMGKLEEQLERGTLYG</sequence>
<accession>A0ABT5VGC8</accession>
<comment type="caution">
    <text evidence="2">The sequence shown here is derived from an EMBL/GenBank/DDBJ whole genome shotgun (WGS) entry which is preliminary data.</text>
</comment>
<protein>
    <recommendedName>
        <fullName evidence="4">DUF2974 domain-containing protein</fullName>
    </recommendedName>
</protein>
<dbReference type="NCBIfam" id="NF047388">
    <property type="entry name" value="SA1320_fam"/>
    <property type="match status" value="1"/>
</dbReference>
<gene>
    <name evidence="2" type="ORF">N7Z68_12665</name>
</gene>
<reference evidence="2" key="1">
    <citation type="submission" date="2024-05" db="EMBL/GenBank/DDBJ databases">
        <title>Alkalihalobacillus sp. strain MEB203 novel alkaliphilic bacterium from Lonar Lake, India.</title>
        <authorList>
            <person name="Joshi A."/>
            <person name="Thite S."/>
            <person name="Mengade P."/>
        </authorList>
    </citation>
    <scope>NUCLEOTIDE SEQUENCE</scope>
    <source>
        <strain evidence="2">MEB 203</strain>
    </source>
</reference>
<name>A0ABT5VGC8_9BACI</name>
<dbReference type="EMBL" id="JAOTPO010000008">
    <property type="protein sequence ID" value="MDE5414226.1"/>
    <property type="molecule type" value="Genomic_DNA"/>
</dbReference>
<evidence type="ECO:0000256" key="1">
    <source>
        <dbReference type="SAM" id="Coils"/>
    </source>
</evidence>